<feature type="transmembrane region" description="Helical" evidence="10">
    <location>
        <begin position="45"/>
        <end position="65"/>
    </location>
</feature>
<evidence type="ECO:0000256" key="7">
    <source>
        <dbReference type="ARBA" id="ARBA00025911"/>
    </source>
</evidence>
<evidence type="ECO:0000256" key="2">
    <source>
        <dbReference type="ARBA" id="ARBA00023015"/>
    </source>
</evidence>
<comment type="similarity">
    <text evidence="8">Belongs to the NFYA/HAP2 subunit family.</text>
</comment>
<keyword evidence="10" id="KW-0472">Membrane</keyword>
<evidence type="ECO:0000256" key="5">
    <source>
        <dbReference type="ARBA" id="ARBA00023163"/>
    </source>
</evidence>
<evidence type="ECO:0000313" key="12">
    <source>
        <dbReference type="Proteomes" id="UP000030645"/>
    </source>
</evidence>
<dbReference type="Proteomes" id="UP000030645">
    <property type="component" value="Unassembled WGS sequence"/>
</dbReference>
<dbReference type="PROSITE" id="PS00686">
    <property type="entry name" value="NFYA_HAP2_1"/>
    <property type="match status" value="1"/>
</dbReference>
<evidence type="ECO:0000256" key="3">
    <source>
        <dbReference type="ARBA" id="ARBA00023125"/>
    </source>
</evidence>
<name>W9QZC8_9ROSA</name>
<dbReference type="GO" id="GO:0003677">
    <property type="term" value="F:DNA binding"/>
    <property type="evidence" value="ECO:0007669"/>
    <property type="project" value="UniProtKB-KW"/>
</dbReference>
<dbReference type="PRINTS" id="PR00616">
    <property type="entry name" value="CCAATSUBUNTB"/>
</dbReference>
<protein>
    <recommendedName>
        <fullName evidence="8">Nuclear transcription factor Y subunit</fullName>
    </recommendedName>
</protein>
<evidence type="ECO:0000256" key="9">
    <source>
        <dbReference type="SAM" id="MobiDB-lite"/>
    </source>
</evidence>
<comment type="subunit">
    <text evidence="7">Heterotrimeric transcription factor composed of three components, NF-YA, NF-YB and NF-YC. NF-YB and NF-YC must interact and dimerize for NF-YA association and DNA binding.</text>
</comment>
<gene>
    <name evidence="11" type="ORF">L484_013451</name>
</gene>
<keyword evidence="5 8" id="KW-0804">Transcription</keyword>
<feature type="region of interest" description="Disordered" evidence="9">
    <location>
        <begin position="412"/>
        <end position="433"/>
    </location>
</feature>
<keyword evidence="4" id="KW-0010">Activator</keyword>
<dbReference type="eggNOG" id="KOG1561">
    <property type="taxonomic scope" value="Eukaryota"/>
</dbReference>
<evidence type="ECO:0000256" key="1">
    <source>
        <dbReference type="ARBA" id="ARBA00004123"/>
    </source>
</evidence>
<keyword evidence="3 8" id="KW-0238">DNA-binding</keyword>
<dbReference type="AlphaFoldDB" id="W9QZC8"/>
<dbReference type="PROSITE" id="PS51152">
    <property type="entry name" value="NFYA_HAP2_2"/>
    <property type="match status" value="1"/>
</dbReference>
<dbReference type="GO" id="GO:0003700">
    <property type="term" value="F:DNA-binding transcription factor activity"/>
    <property type="evidence" value="ECO:0007669"/>
    <property type="project" value="UniProtKB-UniRule"/>
</dbReference>
<evidence type="ECO:0000256" key="4">
    <source>
        <dbReference type="ARBA" id="ARBA00023159"/>
    </source>
</evidence>
<comment type="subcellular location">
    <subcellularLocation>
        <location evidence="1 8">Nucleus</location>
    </subcellularLocation>
</comment>
<dbReference type="STRING" id="981085.W9QZC8"/>
<organism evidence="11 12">
    <name type="scientific">Morus notabilis</name>
    <dbReference type="NCBI Taxonomy" id="981085"/>
    <lineage>
        <taxon>Eukaryota</taxon>
        <taxon>Viridiplantae</taxon>
        <taxon>Streptophyta</taxon>
        <taxon>Embryophyta</taxon>
        <taxon>Tracheophyta</taxon>
        <taxon>Spermatophyta</taxon>
        <taxon>Magnoliopsida</taxon>
        <taxon>eudicotyledons</taxon>
        <taxon>Gunneridae</taxon>
        <taxon>Pentapetalae</taxon>
        <taxon>rosids</taxon>
        <taxon>fabids</taxon>
        <taxon>Rosales</taxon>
        <taxon>Moraceae</taxon>
        <taxon>Moreae</taxon>
        <taxon>Morus</taxon>
    </lineage>
</organism>
<feature type="region of interest" description="Disordered" evidence="9">
    <location>
        <begin position="330"/>
        <end position="397"/>
    </location>
</feature>
<evidence type="ECO:0000256" key="10">
    <source>
        <dbReference type="SAM" id="Phobius"/>
    </source>
</evidence>
<keyword evidence="2 8" id="KW-0805">Transcription regulation</keyword>
<comment type="function">
    <text evidence="8">Component of the sequence-specific heterotrimeric transcription factor (NF-Y) which specifically recognizes a 5'-CCAAT-3' box motif found in the promoters of its target genes.</text>
</comment>
<sequence length="433" mass="48096">MEDKFEQQKNLIFGEGGKVVELLVVRFEIDIVFLKVDLGLISHNLFTLVSSLIFLLCVICGSVALRTDKWYIVAAYAQFGSRLPMSALSKFKPKHDVNLLKKDSSLGSVQSESQLFLSCPTWENSTESHAQHSSISQSLSLRMGVAAHHRHNTKQLSFQFQDQDSSSTQSTCQSHPEVASVKGSNLCEYGLVSTQSGYNQTQEKPMGGHGKQVSSMGTQDFVFPSQLDYNQPIAHIPFHYAEPYFGGLLAAATYGPQTMIHHSQLVGMAPARVPLPLDLTEDEPIYVNAKQYRAILRRRQFRAKLEAQNKLVKARKPYLHESRHLHALKRARGSGGRFLNAKDVQDSDPTGDALHASGSAQHHLTGNKMESKIHQQKNHKNCSSSTSFSEVTSGSNSDGVFQQQEFRFSGYPMHTHSVDSRGGRNQLHISTLG</sequence>
<evidence type="ECO:0000256" key="6">
    <source>
        <dbReference type="ARBA" id="ARBA00023242"/>
    </source>
</evidence>
<keyword evidence="6 8" id="KW-0539">Nucleus</keyword>
<proteinExistence type="inferred from homology"/>
<evidence type="ECO:0000256" key="8">
    <source>
        <dbReference type="RuleBase" id="RU367155"/>
    </source>
</evidence>
<keyword evidence="10" id="KW-1133">Transmembrane helix</keyword>
<reference evidence="12" key="1">
    <citation type="submission" date="2013-01" db="EMBL/GenBank/DDBJ databases">
        <title>Draft Genome Sequence of a Mulberry Tree, Morus notabilis C.K. Schneid.</title>
        <authorList>
            <person name="He N."/>
            <person name="Zhao S."/>
        </authorList>
    </citation>
    <scope>NUCLEOTIDE SEQUENCE</scope>
</reference>
<dbReference type="PANTHER" id="PTHR12632">
    <property type="entry name" value="TRANSCRIPTION FACTOR NF-Y ALPHA-RELATED"/>
    <property type="match status" value="1"/>
</dbReference>
<accession>W9QZC8</accession>
<dbReference type="InterPro" id="IPR001289">
    <property type="entry name" value="NFYA"/>
</dbReference>
<dbReference type="InterPro" id="IPR018362">
    <property type="entry name" value="CCAAT-binding_factor_CS"/>
</dbReference>
<dbReference type="Gene3D" id="6.10.250.2430">
    <property type="match status" value="1"/>
</dbReference>
<feature type="compositionally biased region" description="Low complexity" evidence="9">
    <location>
        <begin position="383"/>
        <end position="397"/>
    </location>
</feature>
<dbReference type="SMART" id="SM00521">
    <property type="entry name" value="CBF"/>
    <property type="match status" value="1"/>
</dbReference>
<dbReference type="GO" id="GO:0016602">
    <property type="term" value="C:CCAAT-binding factor complex"/>
    <property type="evidence" value="ECO:0007669"/>
    <property type="project" value="InterPro"/>
</dbReference>
<evidence type="ECO:0000313" key="11">
    <source>
        <dbReference type="EMBL" id="EXB29677.1"/>
    </source>
</evidence>
<keyword evidence="10" id="KW-0812">Transmembrane</keyword>
<dbReference type="Pfam" id="PF02045">
    <property type="entry name" value="CBFB_NFYA"/>
    <property type="match status" value="1"/>
</dbReference>
<dbReference type="EMBL" id="KE343446">
    <property type="protein sequence ID" value="EXB29677.1"/>
    <property type="molecule type" value="Genomic_DNA"/>
</dbReference>
<keyword evidence="12" id="KW-1185">Reference proteome</keyword>